<organism evidence="8 9">
    <name type="scientific">Alicyclobacillus cycloheptanicus</name>
    <dbReference type="NCBI Taxonomy" id="1457"/>
    <lineage>
        <taxon>Bacteria</taxon>
        <taxon>Bacillati</taxon>
        <taxon>Bacillota</taxon>
        <taxon>Bacilli</taxon>
        <taxon>Bacillales</taxon>
        <taxon>Alicyclobacillaceae</taxon>
        <taxon>Alicyclobacillus</taxon>
    </lineage>
</organism>
<feature type="transmembrane region" description="Helical" evidence="6">
    <location>
        <begin position="406"/>
        <end position="426"/>
    </location>
</feature>
<feature type="transmembrane region" description="Helical" evidence="6">
    <location>
        <begin position="252"/>
        <end position="276"/>
    </location>
</feature>
<keyword evidence="5 6" id="KW-0472">Membrane</keyword>
<evidence type="ECO:0000256" key="6">
    <source>
        <dbReference type="SAM" id="Phobius"/>
    </source>
</evidence>
<sequence>MATPELQVEYQRQVRPGWYTVYLVIVALAGWALASYDFNLLTLTMPNIASDLHLSSTLVGLLGFFVYAAEFIITLFVGYGMDRLGRRWMWQFSLVFAAIFTGLTYFVGNYTELAVVRALASGFAMSELAISVTLVNEQLEARRRGLLYSIVQGGWPLGVFLASGVYLAFIGHGWRTVFLLGVIPIIFVIIARIWVRESDRFLHMKKVKQALKEGNQDEVERLLKLYPVDTTHADEVTWRQLFSVKGYVRRQVSLLTVVWLCYATSYVATNVYITYWLTKYDGWTATQAANMLLIAGGIGYFFYVLGGVLGERFGRKSVLVISGMLTAPLNLVFMFIHGHTVVFILYFVIYQVTNGTWSGAGYAYWGESFPTRVRGTAIGFLGSIFTGGLLLGSLIWTLLISVTSATVTWIIIAVVISLGQWIALALPNIKPGTELEEIAV</sequence>
<keyword evidence="9" id="KW-1185">Reference proteome</keyword>
<dbReference type="Proteomes" id="UP001232973">
    <property type="component" value="Unassembled WGS sequence"/>
</dbReference>
<feature type="domain" description="Major facilitator superfamily (MFS) profile" evidence="7">
    <location>
        <begin position="23"/>
        <end position="431"/>
    </location>
</feature>
<dbReference type="InterPro" id="IPR036259">
    <property type="entry name" value="MFS_trans_sf"/>
</dbReference>
<feature type="transmembrane region" description="Helical" evidence="6">
    <location>
        <begin position="21"/>
        <end position="38"/>
    </location>
</feature>
<gene>
    <name evidence="8" type="ORF">J2S03_001794</name>
</gene>
<feature type="transmembrane region" description="Helical" evidence="6">
    <location>
        <begin position="343"/>
        <end position="365"/>
    </location>
</feature>
<evidence type="ECO:0000313" key="9">
    <source>
        <dbReference type="Proteomes" id="UP001232973"/>
    </source>
</evidence>
<dbReference type="Pfam" id="PF07690">
    <property type="entry name" value="MFS_1"/>
    <property type="match status" value="1"/>
</dbReference>
<feature type="transmembrane region" description="Helical" evidence="6">
    <location>
        <begin position="377"/>
        <end position="400"/>
    </location>
</feature>
<dbReference type="SUPFAM" id="SSF103473">
    <property type="entry name" value="MFS general substrate transporter"/>
    <property type="match status" value="1"/>
</dbReference>
<feature type="transmembrane region" description="Helical" evidence="6">
    <location>
        <begin position="147"/>
        <end position="170"/>
    </location>
</feature>
<dbReference type="InterPro" id="IPR020846">
    <property type="entry name" value="MFS_dom"/>
</dbReference>
<evidence type="ECO:0000313" key="8">
    <source>
        <dbReference type="EMBL" id="MDQ0189931.1"/>
    </source>
</evidence>
<reference evidence="8 9" key="1">
    <citation type="submission" date="2023-07" db="EMBL/GenBank/DDBJ databases">
        <title>Genomic Encyclopedia of Type Strains, Phase IV (KMG-IV): sequencing the most valuable type-strain genomes for metagenomic binning, comparative biology and taxonomic classification.</title>
        <authorList>
            <person name="Goeker M."/>
        </authorList>
    </citation>
    <scope>NUCLEOTIDE SEQUENCE [LARGE SCALE GENOMIC DNA]</scope>
    <source>
        <strain evidence="8 9">DSM 4006</strain>
    </source>
</reference>
<accession>A0ABT9XJN7</accession>
<evidence type="ECO:0000256" key="2">
    <source>
        <dbReference type="ARBA" id="ARBA00022448"/>
    </source>
</evidence>
<comment type="caution">
    <text evidence="8">The sequence shown here is derived from an EMBL/GenBank/DDBJ whole genome shotgun (WGS) entry which is preliminary data.</text>
</comment>
<keyword evidence="4 6" id="KW-1133">Transmembrane helix</keyword>
<dbReference type="Gene3D" id="1.20.1250.20">
    <property type="entry name" value="MFS general substrate transporter like domains"/>
    <property type="match status" value="1"/>
</dbReference>
<feature type="transmembrane region" description="Helical" evidence="6">
    <location>
        <begin position="176"/>
        <end position="195"/>
    </location>
</feature>
<dbReference type="PANTHER" id="PTHR23508:SF10">
    <property type="entry name" value="CARBOXYLIC ACID TRANSPORTER PROTEIN HOMOLOG"/>
    <property type="match status" value="1"/>
</dbReference>
<evidence type="ECO:0000256" key="1">
    <source>
        <dbReference type="ARBA" id="ARBA00004651"/>
    </source>
</evidence>
<protein>
    <submittedName>
        <fullName evidence="8">MFS family permease</fullName>
    </submittedName>
</protein>
<evidence type="ECO:0000256" key="3">
    <source>
        <dbReference type="ARBA" id="ARBA00022692"/>
    </source>
</evidence>
<dbReference type="PROSITE" id="PS50850">
    <property type="entry name" value="MFS"/>
    <property type="match status" value="1"/>
</dbReference>
<dbReference type="InterPro" id="IPR011701">
    <property type="entry name" value="MFS"/>
</dbReference>
<comment type="subcellular location">
    <subcellularLocation>
        <location evidence="1">Cell membrane</location>
        <topology evidence="1">Multi-pass membrane protein</topology>
    </subcellularLocation>
</comment>
<feature type="transmembrane region" description="Helical" evidence="6">
    <location>
        <begin position="114"/>
        <end position="135"/>
    </location>
</feature>
<evidence type="ECO:0000256" key="4">
    <source>
        <dbReference type="ARBA" id="ARBA00022989"/>
    </source>
</evidence>
<feature type="transmembrane region" description="Helical" evidence="6">
    <location>
        <begin position="58"/>
        <end position="81"/>
    </location>
</feature>
<evidence type="ECO:0000256" key="5">
    <source>
        <dbReference type="ARBA" id="ARBA00023136"/>
    </source>
</evidence>
<name>A0ABT9XJN7_9BACL</name>
<evidence type="ECO:0000259" key="7">
    <source>
        <dbReference type="PROSITE" id="PS50850"/>
    </source>
</evidence>
<proteinExistence type="predicted"/>
<dbReference type="InterPro" id="IPR005829">
    <property type="entry name" value="Sugar_transporter_CS"/>
</dbReference>
<feature type="transmembrane region" description="Helical" evidence="6">
    <location>
        <begin position="288"/>
        <end position="306"/>
    </location>
</feature>
<feature type="transmembrane region" description="Helical" evidence="6">
    <location>
        <begin position="88"/>
        <end position="108"/>
    </location>
</feature>
<dbReference type="RefSeq" id="WP_274456955.1">
    <property type="nucleotide sequence ID" value="NZ_CP067097.1"/>
</dbReference>
<dbReference type="EMBL" id="JAUSTP010000012">
    <property type="protein sequence ID" value="MDQ0189931.1"/>
    <property type="molecule type" value="Genomic_DNA"/>
</dbReference>
<keyword evidence="2" id="KW-0813">Transport</keyword>
<dbReference type="PROSITE" id="PS00216">
    <property type="entry name" value="SUGAR_TRANSPORT_1"/>
    <property type="match status" value="1"/>
</dbReference>
<feature type="transmembrane region" description="Helical" evidence="6">
    <location>
        <begin position="318"/>
        <end position="337"/>
    </location>
</feature>
<keyword evidence="3 6" id="KW-0812">Transmembrane</keyword>
<dbReference type="PANTHER" id="PTHR23508">
    <property type="entry name" value="CARBOXYLIC ACID TRANSPORTER PROTEIN HOMOLOG"/>
    <property type="match status" value="1"/>
</dbReference>